<proteinExistence type="predicted"/>
<dbReference type="EMBL" id="KN824412">
    <property type="protein sequence ID" value="KIM20716.1"/>
    <property type="molecule type" value="Genomic_DNA"/>
</dbReference>
<evidence type="ECO:0000313" key="2">
    <source>
        <dbReference type="Proteomes" id="UP000054097"/>
    </source>
</evidence>
<dbReference type="AlphaFoldDB" id="A0A0C3AN82"/>
<reference evidence="1 2" key="1">
    <citation type="submission" date="2014-04" db="EMBL/GenBank/DDBJ databases">
        <authorList>
            <consortium name="DOE Joint Genome Institute"/>
            <person name="Kuo A."/>
            <person name="Zuccaro A."/>
            <person name="Kohler A."/>
            <person name="Nagy L.G."/>
            <person name="Floudas D."/>
            <person name="Copeland A."/>
            <person name="Barry K.W."/>
            <person name="Cichocki N."/>
            <person name="Veneault-Fourrey C."/>
            <person name="LaButti K."/>
            <person name="Lindquist E.A."/>
            <person name="Lipzen A."/>
            <person name="Lundell T."/>
            <person name="Morin E."/>
            <person name="Murat C."/>
            <person name="Sun H."/>
            <person name="Tunlid A."/>
            <person name="Henrissat B."/>
            <person name="Grigoriev I.V."/>
            <person name="Hibbett D.S."/>
            <person name="Martin F."/>
            <person name="Nordberg H.P."/>
            <person name="Cantor M.N."/>
            <person name="Hua S.X."/>
        </authorList>
    </citation>
    <scope>NUCLEOTIDE SEQUENCE [LARGE SCALE GENOMIC DNA]</scope>
    <source>
        <strain evidence="1 2">MAFF 305830</strain>
    </source>
</reference>
<accession>A0A0C3AN82</accession>
<reference evidence="2" key="2">
    <citation type="submission" date="2015-01" db="EMBL/GenBank/DDBJ databases">
        <title>Evolutionary Origins and Diversification of the Mycorrhizal Mutualists.</title>
        <authorList>
            <consortium name="DOE Joint Genome Institute"/>
            <consortium name="Mycorrhizal Genomics Consortium"/>
            <person name="Kohler A."/>
            <person name="Kuo A."/>
            <person name="Nagy L.G."/>
            <person name="Floudas D."/>
            <person name="Copeland A."/>
            <person name="Barry K.W."/>
            <person name="Cichocki N."/>
            <person name="Veneault-Fourrey C."/>
            <person name="LaButti K."/>
            <person name="Lindquist E.A."/>
            <person name="Lipzen A."/>
            <person name="Lundell T."/>
            <person name="Morin E."/>
            <person name="Murat C."/>
            <person name="Riley R."/>
            <person name="Ohm R."/>
            <person name="Sun H."/>
            <person name="Tunlid A."/>
            <person name="Henrissat B."/>
            <person name="Grigoriev I.V."/>
            <person name="Hibbett D.S."/>
            <person name="Martin F."/>
        </authorList>
    </citation>
    <scope>NUCLEOTIDE SEQUENCE [LARGE SCALE GENOMIC DNA]</scope>
    <source>
        <strain evidence="2">MAFF 305830</strain>
    </source>
</reference>
<evidence type="ECO:0000313" key="1">
    <source>
        <dbReference type="EMBL" id="KIM20716.1"/>
    </source>
</evidence>
<dbReference type="HOGENOM" id="CLU_2639641_0_0_1"/>
<sequence>MAIGPANASASASLPQAVNTISTSRLTVALKTFTRYPCRIVIHSAVINAASVASRHTKSFVPRPYSSCSSPSRYVVV</sequence>
<protein>
    <submittedName>
        <fullName evidence="1">Uncharacterized protein</fullName>
    </submittedName>
</protein>
<name>A0A0C3AN82_SERVB</name>
<organism evidence="1 2">
    <name type="scientific">Serendipita vermifera MAFF 305830</name>
    <dbReference type="NCBI Taxonomy" id="933852"/>
    <lineage>
        <taxon>Eukaryota</taxon>
        <taxon>Fungi</taxon>
        <taxon>Dikarya</taxon>
        <taxon>Basidiomycota</taxon>
        <taxon>Agaricomycotina</taxon>
        <taxon>Agaricomycetes</taxon>
        <taxon>Sebacinales</taxon>
        <taxon>Serendipitaceae</taxon>
        <taxon>Serendipita</taxon>
    </lineage>
</organism>
<gene>
    <name evidence="1" type="ORF">M408DRAFT_124442</name>
</gene>
<keyword evidence="2" id="KW-1185">Reference proteome</keyword>
<dbReference type="Proteomes" id="UP000054097">
    <property type="component" value="Unassembled WGS sequence"/>
</dbReference>